<evidence type="ECO:0000256" key="2">
    <source>
        <dbReference type="ARBA" id="ARBA00012247"/>
    </source>
</evidence>
<dbReference type="GO" id="GO:0042597">
    <property type="term" value="C:periplasmic space"/>
    <property type="evidence" value="ECO:0007669"/>
    <property type="project" value="TreeGrafter"/>
</dbReference>
<organism evidence="9">
    <name type="scientific">Curvibacter symbiont subsp. Hydra magnipapillata</name>
    <dbReference type="NCBI Taxonomy" id="667019"/>
    <lineage>
        <taxon>Bacteria</taxon>
        <taxon>Pseudomonadati</taxon>
        <taxon>Pseudomonadota</taxon>
        <taxon>Betaproteobacteria</taxon>
        <taxon>Burkholderiales</taxon>
        <taxon>Comamonadaceae</taxon>
        <taxon>Curvibacter</taxon>
    </lineage>
</organism>
<dbReference type="AlphaFoldDB" id="C9YGE9"/>
<evidence type="ECO:0000256" key="1">
    <source>
        <dbReference type="ARBA" id="ARBA00007277"/>
    </source>
</evidence>
<keyword evidence="7" id="KW-0472">Membrane</keyword>
<comment type="similarity">
    <text evidence="1">Belongs to the glycerophosphoryl diester phosphodiesterase family.</text>
</comment>
<dbReference type="PROSITE" id="PS51704">
    <property type="entry name" value="GP_PDE"/>
    <property type="match status" value="1"/>
</dbReference>
<evidence type="ECO:0000313" key="9">
    <source>
        <dbReference type="EMBL" id="CBA33326.1"/>
    </source>
</evidence>
<evidence type="ECO:0000256" key="5">
    <source>
        <dbReference type="ARBA" id="ARBA00022801"/>
    </source>
</evidence>
<dbReference type="Gene3D" id="3.20.20.190">
    <property type="entry name" value="Phosphatidylinositol (PI) phosphodiesterase"/>
    <property type="match status" value="1"/>
</dbReference>
<keyword evidence="5 9" id="KW-0378">Hydrolase</keyword>
<dbReference type="PANTHER" id="PTHR43620">
    <property type="entry name" value="GLYCEROPHOSPHORYL DIESTER PHOSPHODIESTERASE"/>
    <property type="match status" value="1"/>
</dbReference>
<accession>C9YGE9</accession>
<evidence type="ECO:0000259" key="8">
    <source>
        <dbReference type="PROSITE" id="PS51704"/>
    </source>
</evidence>
<dbReference type="GO" id="GO:0006071">
    <property type="term" value="P:glycerol metabolic process"/>
    <property type="evidence" value="ECO:0007669"/>
    <property type="project" value="UniProtKB-KW"/>
</dbReference>
<evidence type="ECO:0000256" key="4">
    <source>
        <dbReference type="ARBA" id="ARBA00022798"/>
    </source>
</evidence>
<dbReference type="Pfam" id="PF03009">
    <property type="entry name" value="GDPD"/>
    <property type="match status" value="1"/>
</dbReference>
<dbReference type="CDD" id="cd08602">
    <property type="entry name" value="GDPD_ScGlpQ1_like"/>
    <property type="match status" value="1"/>
</dbReference>
<name>C9YGE9_CURXX</name>
<gene>
    <name evidence="9" type="ORF">Csp_B18490</name>
</gene>
<keyword evidence="7" id="KW-0812">Transmembrane</keyword>
<keyword evidence="7" id="KW-1133">Transmembrane helix</keyword>
<protein>
    <recommendedName>
        <fullName evidence="2">glycerophosphodiester phosphodiesterase</fullName>
        <ecNumber evidence="2">3.1.4.46</ecNumber>
    </recommendedName>
</protein>
<dbReference type="InterPro" id="IPR030395">
    <property type="entry name" value="GP_PDE_dom"/>
</dbReference>
<keyword evidence="4" id="KW-0319">Glycerol metabolism</keyword>
<proteinExistence type="inferred from homology"/>
<dbReference type="PANTHER" id="PTHR43620:SF7">
    <property type="entry name" value="GLYCEROPHOSPHODIESTER PHOSPHODIESTERASE GDPD5-RELATED"/>
    <property type="match status" value="1"/>
</dbReference>
<feature type="transmembrane region" description="Helical" evidence="7">
    <location>
        <begin position="21"/>
        <end position="43"/>
    </location>
</feature>
<dbReference type="InterPro" id="IPR017946">
    <property type="entry name" value="PLC-like_Pdiesterase_TIM-brl"/>
</dbReference>
<dbReference type="EC" id="3.1.4.46" evidence="2"/>
<dbReference type="EMBL" id="FN543108">
    <property type="protein sequence ID" value="CBA33326.1"/>
    <property type="molecule type" value="Genomic_DNA"/>
</dbReference>
<reference evidence="9" key="1">
    <citation type="journal article" date="2010" name="Nature">
        <title>The Dynamic genome of Hydra.</title>
        <authorList>
            <person name="Chapman J.A."/>
            <person name="Kirkness E.F."/>
            <person name="Simakov O."/>
            <person name="Hampson S.E."/>
            <person name="Mitros T."/>
            <person name="Weinmaier T."/>
            <person name="Rattei T."/>
            <person name="Balasubramanian P.G."/>
            <person name="Borman J."/>
            <person name="Busam D."/>
            <person name="Disbennett K."/>
            <person name="Pfannkoch C."/>
            <person name="Sumin N."/>
            <person name="Sutton G."/>
            <person name="Viswanathan L."/>
            <person name="Walenz B."/>
            <person name="Goodstein D.M."/>
            <person name="Hellsten U."/>
            <person name="Kawashima T."/>
            <person name="Prochnik S.E."/>
            <person name="Putnam N.H."/>
            <person name="Shu S."/>
            <person name="Blumberg B."/>
            <person name="Dana C.E."/>
            <person name="Gee L."/>
            <person name="Kibler D.F."/>
            <person name="Law L."/>
            <person name="Lindgens D."/>
            <person name="Martinez D.E."/>
            <person name="Peng J."/>
            <person name="Wigge P.A."/>
            <person name="Bertulat B."/>
            <person name="Guder C."/>
            <person name="Nakamura Y."/>
            <person name="Ozbek S."/>
            <person name="Watanabe H."/>
            <person name="Khalturin K."/>
            <person name="Hemmrich G."/>
            <person name="Franke A."/>
            <person name="Augustin R."/>
            <person name="Fraune S."/>
            <person name="Hayakawa E."/>
            <person name="Hayakawa S."/>
            <person name="Hirose M."/>
            <person name="Hwang J."/>
            <person name="Ikeo K."/>
            <person name="Nishimiya-Fujisawa C."/>
            <person name="Ogura A."/>
            <person name="Takahashi T."/>
            <person name="Steinmetz P.R."/>
            <person name="Zhang X."/>
            <person name="Aufschnaiter R."/>
            <person name="Eder M.K."/>
            <person name="Gorny A.K."/>
            <person name="Salvenmoser W."/>
            <person name="Heimberg A.M."/>
            <person name="Wheeler B.M."/>
            <person name="Peterson K.J."/>
            <person name="Boettger A."/>
            <person name="Tischler P."/>
            <person name="Wolf A."/>
            <person name="Gojobori T."/>
            <person name="Remington K.A."/>
            <person name="Strausberg R.L."/>
            <person name="Venter J."/>
            <person name="Technau U."/>
            <person name="Hobmayer B."/>
            <person name="Bosch T.C."/>
            <person name="Holstein T.W."/>
            <person name="Fujisawa T."/>
            <person name="Bode H.R."/>
            <person name="David C.N."/>
            <person name="Rokhsar D.S."/>
            <person name="Steele R.E."/>
        </authorList>
    </citation>
    <scope>NUCLEOTIDE SEQUENCE</scope>
</reference>
<keyword evidence="3" id="KW-0732">Signal</keyword>
<sequence length="408" mass="44486">MRPHHDPALVYFTTRDFMKTIRFAATAVAVSIATLLAACTTMGTATSGYPTLNGAKPLVIGHRGASGYLPEHTLASYKKAIEMGADFIEPDLVVTKDGELVARHEPNITATTDVSTRAEFASRKTTRKVDGVNETGWFVTDFTLAELRTLRAKQPNAARDKSFDGQFQIPTFREILELAKTESARTGRTIGVYPETKHPTYHVDAGLPIEPRLLAMLAEYGYTKKDSPVIIQSFEVSNLKALRKLTQVRLVQLVDADDVDSKGNVTLVAPFDKPYDFAIAKDSRTFPDLLTPKGLAEVKTYADGIGPWKPYLASAAHVMGADGKPRDLNGDGKITDADRVALPPTDVVKNAHAAGLFVHAYTFRSEAPGLLSDYKGDPKAEYKRFYALGVDGLFSDFPDTAVSARDGK</sequence>
<dbReference type="SUPFAM" id="SSF51695">
    <property type="entry name" value="PLC-like phosphodiesterases"/>
    <property type="match status" value="1"/>
</dbReference>
<feature type="domain" description="GP-PDE" evidence="8">
    <location>
        <begin position="57"/>
        <end position="405"/>
    </location>
</feature>
<comment type="catalytic activity">
    <reaction evidence="6">
        <text>a sn-glycero-3-phosphodiester + H2O = an alcohol + sn-glycerol 3-phosphate + H(+)</text>
        <dbReference type="Rhea" id="RHEA:12969"/>
        <dbReference type="ChEBI" id="CHEBI:15377"/>
        <dbReference type="ChEBI" id="CHEBI:15378"/>
        <dbReference type="ChEBI" id="CHEBI:30879"/>
        <dbReference type="ChEBI" id="CHEBI:57597"/>
        <dbReference type="ChEBI" id="CHEBI:83408"/>
        <dbReference type="EC" id="3.1.4.46"/>
    </reaction>
</comment>
<evidence type="ECO:0000256" key="7">
    <source>
        <dbReference type="SAM" id="Phobius"/>
    </source>
</evidence>
<evidence type="ECO:0000256" key="3">
    <source>
        <dbReference type="ARBA" id="ARBA00022729"/>
    </source>
</evidence>
<evidence type="ECO:0000256" key="6">
    <source>
        <dbReference type="ARBA" id="ARBA00047512"/>
    </source>
</evidence>
<dbReference type="GO" id="GO:0006629">
    <property type="term" value="P:lipid metabolic process"/>
    <property type="evidence" value="ECO:0007669"/>
    <property type="project" value="InterPro"/>
</dbReference>
<dbReference type="GO" id="GO:0008889">
    <property type="term" value="F:glycerophosphodiester phosphodiesterase activity"/>
    <property type="evidence" value="ECO:0007669"/>
    <property type="project" value="UniProtKB-EC"/>
</dbReference>